<gene>
    <name evidence="2" type="ORF">ACFPWV_03920</name>
</gene>
<dbReference type="InterPro" id="IPR018958">
    <property type="entry name" value="Knr4/Smi1-like_dom"/>
</dbReference>
<dbReference type="Proteomes" id="UP001596035">
    <property type="component" value="Unassembled WGS sequence"/>
</dbReference>
<dbReference type="SMART" id="SM00860">
    <property type="entry name" value="SMI1_KNR4"/>
    <property type="match status" value="1"/>
</dbReference>
<dbReference type="EMBL" id="JBHSKN010000004">
    <property type="protein sequence ID" value="MFC5239070.1"/>
    <property type="molecule type" value="Genomic_DNA"/>
</dbReference>
<proteinExistence type="predicted"/>
<evidence type="ECO:0000313" key="3">
    <source>
        <dbReference type="Proteomes" id="UP001596035"/>
    </source>
</evidence>
<name>A0ABW0DMS9_9ACTN</name>
<dbReference type="SUPFAM" id="SSF160631">
    <property type="entry name" value="SMI1/KNR4-like"/>
    <property type="match status" value="1"/>
</dbReference>
<protein>
    <submittedName>
        <fullName evidence="2">SMI1/KNR4 family protein</fullName>
    </submittedName>
</protein>
<accession>A0ABW0DMS9</accession>
<dbReference type="Pfam" id="PF09346">
    <property type="entry name" value="SMI1_KNR4"/>
    <property type="match status" value="1"/>
</dbReference>
<dbReference type="InterPro" id="IPR037883">
    <property type="entry name" value="Knr4/Smi1-like_sf"/>
</dbReference>
<evidence type="ECO:0000313" key="2">
    <source>
        <dbReference type="EMBL" id="MFC5239070.1"/>
    </source>
</evidence>
<reference evidence="3" key="1">
    <citation type="journal article" date="2019" name="Int. J. Syst. Evol. Microbiol.">
        <title>The Global Catalogue of Microorganisms (GCM) 10K type strain sequencing project: providing services to taxonomists for standard genome sequencing and annotation.</title>
        <authorList>
            <consortium name="The Broad Institute Genomics Platform"/>
            <consortium name="The Broad Institute Genome Sequencing Center for Infectious Disease"/>
            <person name="Wu L."/>
            <person name="Ma J."/>
        </authorList>
    </citation>
    <scope>NUCLEOTIDE SEQUENCE [LARGE SCALE GENOMIC DNA]</scope>
    <source>
        <strain evidence="3">CGMCC 4.7131</strain>
    </source>
</reference>
<dbReference type="Gene3D" id="3.40.1580.10">
    <property type="entry name" value="SMI1/KNR4-like"/>
    <property type="match status" value="1"/>
</dbReference>
<keyword evidence="3" id="KW-1185">Reference proteome</keyword>
<sequence length="216" mass="23701">MTESPLTEAEIAEAERELGVSFPEEYRAYLREVSAGGALFRLERTGRGWWWAGNHEGRRELLATPFPHPDSYAEADDALMAREPQAEAFEDDAAYREARSAWDDEADRFEDLKTAGAVVVQEHGCGFSTLLALTGSLAGTVWWDGRATCDRIVPLSLDHVGGARPVRFGEWLDHGSWALLPPGWGPSVPSSPVVHRRVSASWSASAPDEDGHGTRT</sequence>
<comment type="caution">
    <text evidence="2">The sequence shown here is derived from an EMBL/GenBank/DDBJ whole genome shotgun (WGS) entry which is preliminary data.</text>
</comment>
<dbReference type="RefSeq" id="WP_344561301.1">
    <property type="nucleotide sequence ID" value="NZ_BAAATG010000021.1"/>
</dbReference>
<evidence type="ECO:0000259" key="1">
    <source>
        <dbReference type="SMART" id="SM00860"/>
    </source>
</evidence>
<organism evidence="2 3">
    <name type="scientific">Streptomyces atrovirens</name>
    <dbReference type="NCBI Taxonomy" id="285556"/>
    <lineage>
        <taxon>Bacteria</taxon>
        <taxon>Bacillati</taxon>
        <taxon>Actinomycetota</taxon>
        <taxon>Actinomycetes</taxon>
        <taxon>Kitasatosporales</taxon>
        <taxon>Streptomycetaceae</taxon>
        <taxon>Streptomyces</taxon>
    </lineage>
</organism>
<feature type="domain" description="Knr4/Smi1-like" evidence="1">
    <location>
        <begin position="5"/>
        <end position="174"/>
    </location>
</feature>